<accession>A0A917DDE7</accession>
<sequence>MDDHLAPGTFGEAALPSHQSMLVEPNIRIYGSISDATVWYVLERIEEIRKSDARIVLELTTQGGDADAALRIALEIKLFRQLYRRETHFIGKTNVMSAGITIMAAFPRSCRSMTDDTLLLIHEHRMTKTIQLDGPMGSNRQILQEQLALVETAMRVEKKTFAELAEGSTLSADEIFERAVANFYLTAAEAKELGLIASVIPSVPSSGQEVSVSRQRQDHWQFPEDSGEDEVTYLGNVRSVPRTEGRPPL</sequence>
<reference evidence="2" key="2">
    <citation type="submission" date="2020-09" db="EMBL/GenBank/DDBJ databases">
        <authorList>
            <person name="Sun Q."/>
            <person name="Zhou Y."/>
        </authorList>
    </citation>
    <scope>NUCLEOTIDE SEQUENCE</scope>
    <source>
        <strain evidence="2">CGMCC 1.15493</strain>
    </source>
</reference>
<dbReference type="Gene3D" id="3.90.226.10">
    <property type="entry name" value="2-enoyl-CoA Hydratase, Chain A, domain 1"/>
    <property type="match status" value="1"/>
</dbReference>
<dbReference type="AlphaFoldDB" id="A0A917DDE7"/>
<evidence type="ECO:0008006" key="4">
    <source>
        <dbReference type="Google" id="ProtNLM"/>
    </source>
</evidence>
<comment type="caution">
    <text evidence="2">The sequence shown here is derived from an EMBL/GenBank/DDBJ whole genome shotgun (WGS) entry which is preliminary data.</text>
</comment>
<evidence type="ECO:0000313" key="3">
    <source>
        <dbReference type="Proteomes" id="UP000613160"/>
    </source>
</evidence>
<organism evidence="2 3">
    <name type="scientific">Aureimonas glaciei</name>
    <dbReference type="NCBI Taxonomy" id="1776957"/>
    <lineage>
        <taxon>Bacteria</taxon>
        <taxon>Pseudomonadati</taxon>
        <taxon>Pseudomonadota</taxon>
        <taxon>Alphaproteobacteria</taxon>
        <taxon>Hyphomicrobiales</taxon>
        <taxon>Aurantimonadaceae</taxon>
        <taxon>Aureimonas</taxon>
    </lineage>
</organism>
<feature type="region of interest" description="Disordered" evidence="1">
    <location>
        <begin position="210"/>
        <end position="249"/>
    </location>
</feature>
<evidence type="ECO:0000313" key="2">
    <source>
        <dbReference type="EMBL" id="GGD28517.1"/>
    </source>
</evidence>
<dbReference type="InterPro" id="IPR023562">
    <property type="entry name" value="ClpP/TepA"/>
</dbReference>
<reference evidence="2" key="1">
    <citation type="journal article" date="2014" name="Int. J. Syst. Evol. Microbiol.">
        <title>Complete genome sequence of Corynebacterium casei LMG S-19264T (=DSM 44701T), isolated from a smear-ripened cheese.</title>
        <authorList>
            <consortium name="US DOE Joint Genome Institute (JGI-PGF)"/>
            <person name="Walter F."/>
            <person name="Albersmeier A."/>
            <person name="Kalinowski J."/>
            <person name="Ruckert C."/>
        </authorList>
    </citation>
    <scope>NUCLEOTIDE SEQUENCE</scope>
    <source>
        <strain evidence="2">CGMCC 1.15493</strain>
    </source>
</reference>
<dbReference type="Pfam" id="PF00574">
    <property type="entry name" value="CLP_protease"/>
    <property type="match status" value="1"/>
</dbReference>
<name>A0A917DDE7_9HYPH</name>
<evidence type="ECO:0000256" key="1">
    <source>
        <dbReference type="SAM" id="MobiDB-lite"/>
    </source>
</evidence>
<dbReference type="InterPro" id="IPR029045">
    <property type="entry name" value="ClpP/crotonase-like_dom_sf"/>
</dbReference>
<proteinExistence type="predicted"/>
<dbReference type="SUPFAM" id="SSF52096">
    <property type="entry name" value="ClpP/crotonase"/>
    <property type="match status" value="1"/>
</dbReference>
<gene>
    <name evidence="2" type="ORF">GCM10011335_34620</name>
</gene>
<dbReference type="Proteomes" id="UP000613160">
    <property type="component" value="Unassembled WGS sequence"/>
</dbReference>
<dbReference type="RefSeq" id="WP_188853070.1">
    <property type="nucleotide sequence ID" value="NZ_BMJJ01000009.1"/>
</dbReference>
<protein>
    <recommendedName>
        <fullName evidence="4">Peptidase S14</fullName>
    </recommendedName>
</protein>
<keyword evidence="3" id="KW-1185">Reference proteome</keyword>
<dbReference type="EMBL" id="BMJJ01000009">
    <property type="protein sequence ID" value="GGD28517.1"/>
    <property type="molecule type" value="Genomic_DNA"/>
</dbReference>